<sequence>MYSYILKEQIKIYRYLTVDAVNAALADLRQKGISLELESTVGTAGNFVTQNDGVVDLDYQLKLVKAAEEDPAALLAKISAGLTAGLASKFEGGRENSQALTFLHRAKKSGKVNFKLDLTIIKEEDGDEYRLVKTDGGKWSEAFNTRFLTIQEETIKDWDQWEDLREDYLRLKNADPAGLSVDLYRQAVNQIYG</sequence>
<gene>
    <name evidence="2" type="ORF">LDELB18P1_0827</name>
    <name evidence="1" type="ORF">PF593_08390</name>
</gene>
<comment type="caution">
    <text evidence="2">The sequence shown here is derived from an EMBL/GenBank/DDBJ whole genome shotgun (WGS) entry which is preliminary data.</text>
</comment>
<name>A0A2I1SDT6_9LACO</name>
<evidence type="ECO:0000313" key="4">
    <source>
        <dbReference type="Proteomes" id="UP001213083"/>
    </source>
</evidence>
<dbReference type="AlphaFoldDB" id="A0A2I1SDT6"/>
<dbReference type="EMBL" id="SETJ01000030">
    <property type="protein sequence ID" value="RZM16701.1"/>
    <property type="molecule type" value="Genomic_DNA"/>
</dbReference>
<dbReference type="Proteomes" id="UP000292818">
    <property type="component" value="Unassembled WGS sequence"/>
</dbReference>
<protein>
    <submittedName>
        <fullName evidence="2">Uncharacterized protein</fullName>
    </submittedName>
</protein>
<proteinExistence type="predicted"/>
<evidence type="ECO:0000313" key="2">
    <source>
        <dbReference type="EMBL" id="RZM16701.1"/>
    </source>
</evidence>
<evidence type="ECO:0000313" key="1">
    <source>
        <dbReference type="EMBL" id="MDA3783146.1"/>
    </source>
</evidence>
<dbReference type="Proteomes" id="UP001213083">
    <property type="component" value="Unassembled WGS sequence"/>
</dbReference>
<dbReference type="EMBL" id="JAQIEV010000044">
    <property type="protein sequence ID" value="MDA3783146.1"/>
    <property type="molecule type" value="Genomic_DNA"/>
</dbReference>
<accession>A0A2I1SDT6</accession>
<reference evidence="1 4" key="2">
    <citation type="submission" date="2023-01" db="EMBL/GenBank/DDBJ databases">
        <title>Sequencing of the bacterial strains from artisanal fermented milk Matsoni.</title>
        <authorList>
            <person name="Rozman V."/>
            <person name="Accetto T."/>
            <person name="Bogovic Matijasic B."/>
        </authorList>
    </citation>
    <scope>NUCLEOTIDE SEQUENCE [LARGE SCALE GENOMIC DNA]</scope>
    <source>
        <strain evidence="1">Lbl143</strain>
        <strain evidence="4">lbl143</strain>
    </source>
</reference>
<reference evidence="2 3" key="1">
    <citation type="submission" date="2019-01" db="EMBL/GenBank/DDBJ databases">
        <title>Colonization of the human gut by bovine bacteria present in Parmesan cheese.</title>
        <authorList>
            <person name="Lugli G.A."/>
            <person name="Milani C."/>
        </authorList>
    </citation>
    <scope>NUCLEOTIDE SEQUENCE [LARGE SCALE GENOMIC DNA]</scope>
    <source>
        <strain evidence="2 3">LDELB18P1</strain>
    </source>
</reference>
<organism evidence="2 3">
    <name type="scientific">Lactobacillus delbrueckii</name>
    <dbReference type="NCBI Taxonomy" id="1584"/>
    <lineage>
        <taxon>Bacteria</taxon>
        <taxon>Bacillati</taxon>
        <taxon>Bacillota</taxon>
        <taxon>Bacilli</taxon>
        <taxon>Lactobacillales</taxon>
        <taxon>Lactobacillaceae</taxon>
        <taxon>Lactobacillus</taxon>
    </lineage>
</organism>
<evidence type="ECO:0000313" key="3">
    <source>
        <dbReference type="Proteomes" id="UP000292818"/>
    </source>
</evidence>
<dbReference type="RefSeq" id="WP_003614986.1">
    <property type="nucleotide sequence ID" value="NZ_BNHP01000026.1"/>
</dbReference>